<evidence type="ECO:0000256" key="1">
    <source>
        <dbReference type="ARBA" id="ARBA00012417"/>
    </source>
</evidence>
<dbReference type="InterPro" id="IPR010372">
    <property type="entry name" value="DNA_pol3_delta_N"/>
</dbReference>
<dbReference type="SUPFAM" id="SSF52540">
    <property type="entry name" value="P-loop containing nucleoside triphosphate hydrolases"/>
    <property type="match status" value="1"/>
</dbReference>
<evidence type="ECO:0000256" key="2">
    <source>
        <dbReference type="ARBA" id="ARBA00017703"/>
    </source>
</evidence>
<dbReference type="GO" id="GO:0003677">
    <property type="term" value="F:DNA binding"/>
    <property type="evidence" value="ECO:0007669"/>
    <property type="project" value="InterPro"/>
</dbReference>
<dbReference type="InterPro" id="IPR027417">
    <property type="entry name" value="P-loop_NTPase"/>
</dbReference>
<dbReference type="EMBL" id="ARXV01000002">
    <property type="protein sequence ID" value="KGD66283.1"/>
    <property type="molecule type" value="Genomic_DNA"/>
</dbReference>
<dbReference type="SUPFAM" id="SSF48019">
    <property type="entry name" value="post-AAA+ oligomerization domain-like"/>
    <property type="match status" value="1"/>
</dbReference>
<protein>
    <recommendedName>
        <fullName evidence="2 9">DNA polymerase III subunit delta</fullName>
        <ecNumber evidence="1 9">2.7.7.7</ecNumber>
    </recommendedName>
</protein>
<proteinExistence type="inferred from homology"/>
<evidence type="ECO:0000256" key="6">
    <source>
        <dbReference type="ARBA" id="ARBA00022932"/>
    </source>
</evidence>
<dbReference type="Pfam" id="PF12169">
    <property type="entry name" value="DNA_pol3_gamma3"/>
    <property type="match status" value="1"/>
</dbReference>
<dbReference type="InterPro" id="IPR008921">
    <property type="entry name" value="DNA_pol3_clamp-load_cplx_C"/>
</dbReference>
<dbReference type="Gene3D" id="1.10.8.60">
    <property type="match status" value="1"/>
</dbReference>
<dbReference type="GO" id="GO:0003887">
    <property type="term" value="F:DNA-directed DNA polymerase activity"/>
    <property type="evidence" value="ECO:0007669"/>
    <property type="project" value="UniProtKB-UniRule"/>
</dbReference>
<dbReference type="InterPro" id="IPR005790">
    <property type="entry name" value="DNA_polIII_delta"/>
</dbReference>
<evidence type="ECO:0000313" key="12">
    <source>
        <dbReference type="EMBL" id="KGD66283.1"/>
    </source>
</evidence>
<reference evidence="12 13" key="1">
    <citation type="submission" date="2012-09" db="EMBL/GenBank/DDBJ databases">
        <title>Genome Sequence of alkane-degrading Bacterium Alcanivorax sp. 19-m-6.</title>
        <authorList>
            <person name="Lai Q."/>
            <person name="Shao Z."/>
        </authorList>
    </citation>
    <scope>NUCLEOTIDE SEQUENCE [LARGE SCALE GENOMIC DNA]</scope>
    <source>
        <strain evidence="12 13">19-m-6</strain>
    </source>
</reference>
<dbReference type="CDD" id="cd18138">
    <property type="entry name" value="HLD_clamp_pol_III_delta"/>
    <property type="match status" value="1"/>
</dbReference>
<evidence type="ECO:0000256" key="8">
    <source>
        <dbReference type="ARBA" id="ARBA00049244"/>
    </source>
</evidence>
<dbReference type="eggNOG" id="COG1466">
    <property type="taxonomic scope" value="Bacteria"/>
</dbReference>
<feature type="domain" description="DNA polymerase III delta N-terminal" evidence="10">
    <location>
        <begin position="20"/>
        <end position="135"/>
    </location>
</feature>
<dbReference type="PANTHER" id="PTHR34388:SF1">
    <property type="entry name" value="DNA POLYMERASE III SUBUNIT DELTA"/>
    <property type="match status" value="1"/>
</dbReference>
<evidence type="ECO:0000256" key="7">
    <source>
        <dbReference type="ARBA" id="ARBA00034754"/>
    </source>
</evidence>
<keyword evidence="6" id="KW-0239">DNA-directed DNA polymerase</keyword>
<dbReference type="Gene3D" id="1.20.272.10">
    <property type="match status" value="1"/>
</dbReference>
<organism evidence="12 13">
    <name type="scientific">Alcanivorax nanhaiticus</name>
    <dbReference type="NCBI Taxonomy" id="1177154"/>
    <lineage>
        <taxon>Bacteria</taxon>
        <taxon>Pseudomonadati</taxon>
        <taxon>Pseudomonadota</taxon>
        <taxon>Gammaproteobacteria</taxon>
        <taxon>Oceanospirillales</taxon>
        <taxon>Alcanivoracaceae</taxon>
        <taxon>Alcanivorax</taxon>
    </lineage>
</organism>
<dbReference type="Gene3D" id="3.40.50.300">
    <property type="entry name" value="P-loop containing nucleotide triphosphate hydrolases"/>
    <property type="match status" value="1"/>
</dbReference>
<evidence type="ECO:0000259" key="10">
    <source>
        <dbReference type="Pfam" id="PF06144"/>
    </source>
</evidence>
<dbReference type="PATRIC" id="fig|1177154.3.peg.760"/>
<evidence type="ECO:0000256" key="3">
    <source>
        <dbReference type="ARBA" id="ARBA00022679"/>
    </source>
</evidence>
<evidence type="ECO:0000256" key="4">
    <source>
        <dbReference type="ARBA" id="ARBA00022695"/>
    </source>
</evidence>
<comment type="catalytic activity">
    <reaction evidence="8">
        <text>DNA(n) + a 2'-deoxyribonucleoside 5'-triphosphate = DNA(n+1) + diphosphate</text>
        <dbReference type="Rhea" id="RHEA:22508"/>
        <dbReference type="Rhea" id="RHEA-COMP:17339"/>
        <dbReference type="Rhea" id="RHEA-COMP:17340"/>
        <dbReference type="ChEBI" id="CHEBI:33019"/>
        <dbReference type="ChEBI" id="CHEBI:61560"/>
        <dbReference type="ChEBI" id="CHEBI:173112"/>
        <dbReference type="EC" id="2.7.7.7"/>
    </reaction>
</comment>
<dbReference type="AlphaFoldDB" id="A0A095TV74"/>
<sequence length="333" mass="37104">MRLRPEQLGKHLSADLKPAYLIAGDEPLQQQELLDDLRRAARDQGFDERHRFSSDTGIDWNALRNEAQSMSLFGGRRILELVLNGKRPDKNGSEILRELFAAPSPDTLLLINCSKLDRRKDWNSAWVKALDEIGAIIEVWPVEGNNLRNWLQDRLASRGLHASDDAMALLIERSEGNLLAAAQEVDKLSLLVENGQVSPEDVQQAVGDSSRYSPFDLTEATAQGDAHRVMHIIQTLRAEGVEPPVLLWALSRDIRMLDGMIAGGPPPRLPPQRARAMQAQAQRLNPQQIRAAQASAIRADQCVKGMSKGDPWQHITNLALRLAGKPLPRSMER</sequence>
<feature type="domain" description="DNA polymerase III gamma subunit" evidence="11">
    <location>
        <begin position="197"/>
        <end position="291"/>
    </location>
</feature>
<dbReference type="NCBIfam" id="TIGR01128">
    <property type="entry name" value="holA"/>
    <property type="match status" value="1"/>
</dbReference>
<comment type="similarity">
    <text evidence="7">Belongs to the DNA polymerase HolA subunit family.</text>
</comment>
<evidence type="ECO:0000256" key="9">
    <source>
        <dbReference type="NCBIfam" id="TIGR01128"/>
    </source>
</evidence>
<comment type="caution">
    <text evidence="12">The sequence shown here is derived from an EMBL/GenBank/DDBJ whole genome shotgun (WGS) entry which is preliminary data.</text>
</comment>
<dbReference type="GO" id="GO:0006261">
    <property type="term" value="P:DNA-templated DNA replication"/>
    <property type="evidence" value="ECO:0007669"/>
    <property type="project" value="TreeGrafter"/>
</dbReference>
<evidence type="ECO:0000313" key="13">
    <source>
        <dbReference type="Proteomes" id="UP000029444"/>
    </source>
</evidence>
<accession>A0A095TV74</accession>
<dbReference type="STRING" id="1177154.Y5S_00755"/>
<gene>
    <name evidence="12" type="ORF">Y5S_00755</name>
</gene>
<keyword evidence="5" id="KW-0235">DNA replication</keyword>
<evidence type="ECO:0000256" key="5">
    <source>
        <dbReference type="ARBA" id="ARBA00022705"/>
    </source>
</evidence>
<name>A0A095TV74_9GAMM</name>
<dbReference type="EC" id="2.7.7.7" evidence="1 9"/>
<dbReference type="OrthoDB" id="9770982at2"/>
<keyword evidence="13" id="KW-1185">Reference proteome</keyword>
<dbReference type="Proteomes" id="UP000029444">
    <property type="component" value="Unassembled WGS sequence"/>
</dbReference>
<dbReference type="Pfam" id="PF06144">
    <property type="entry name" value="DNA_pol3_delta"/>
    <property type="match status" value="1"/>
</dbReference>
<dbReference type="GO" id="GO:0009360">
    <property type="term" value="C:DNA polymerase III complex"/>
    <property type="evidence" value="ECO:0007669"/>
    <property type="project" value="UniProtKB-UniRule"/>
</dbReference>
<keyword evidence="3" id="KW-0808">Transferase</keyword>
<dbReference type="RefSeq" id="WP_035230514.1">
    <property type="nucleotide sequence ID" value="NZ_ARXV01000002.1"/>
</dbReference>
<evidence type="ECO:0000259" key="11">
    <source>
        <dbReference type="Pfam" id="PF12169"/>
    </source>
</evidence>
<dbReference type="PANTHER" id="PTHR34388">
    <property type="entry name" value="DNA POLYMERASE III SUBUNIT DELTA"/>
    <property type="match status" value="1"/>
</dbReference>
<dbReference type="InterPro" id="IPR022754">
    <property type="entry name" value="DNA_pol_III_gamma-3"/>
</dbReference>
<keyword evidence="4" id="KW-0548">Nucleotidyltransferase</keyword>